<keyword evidence="2" id="KW-1185">Reference proteome</keyword>
<protein>
    <submittedName>
        <fullName evidence="1">Uncharacterized protein</fullName>
    </submittedName>
</protein>
<sequence length="174" mass="19645">MYGTAKGARDTEAEFTVMKVKKEFLKEVDRAYEKNIAKRKASQDSTPQRAAQMNDKKRCVQSIFKHFVRTVGLKGHLVPGVNPAPASWIPPASYSIQPNSGTECLSPPDPPLLQTRHILLTVKYMFNRLEKVTRWKVKAASDSEQRLLCSHMWLPRKEEARRGIGVRLGAANGR</sequence>
<evidence type="ECO:0000313" key="1">
    <source>
        <dbReference type="EMBL" id="KAJ1103568.1"/>
    </source>
</evidence>
<dbReference type="AlphaFoldDB" id="A0AAV7MJB0"/>
<name>A0AAV7MJB0_PLEWA</name>
<dbReference type="Proteomes" id="UP001066276">
    <property type="component" value="Chromosome 9"/>
</dbReference>
<dbReference type="EMBL" id="JANPWB010000013">
    <property type="protein sequence ID" value="KAJ1103568.1"/>
    <property type="molecule type" value="Genomic_DNA"/>
</dbReference>
<comment type="caution">
    <text evidence="1">The sequence shown here is derived from an EMBL/GenBank/DDBJ whole genome shotgun (WGS) entry which is preliminary data.</text>
</comment>
<reference evidence="1" key="1">
    <citation type="journal article" date="2022" name="bioRxiv">
        <title>Sequencing and chromosome-scale assembly of the giantPleurodeles waltlgenome.</title>
        <authorList>
            <person name="Brown T."/>
            <person name="Elewa A."/>
            <person name="Iarovenko S."/>
            <person name="Subramanian E."/>
            <person name="Araus A.J."/>
            <person name="Petzold A."/>
            <person name="Susuki M."/>
            <person name="Suzuki K.-i.T."/>
            <person name="Hayashi T."/>
            <person name="Toyoda A."/>
            <person name="Oliveira C."/>
            <person name="Osipova E."/>
            <person name="Leigh N.D."/>
            <person name="Simon A."/>
            <person name="Yun M.H."/>
        </authorList>
    </citation>
    <scope>NUCLEOTIDE SEQUENCE</scope>
    <source>
        <strain evidence="1">20211129_DDA</strain>
        <tissue evidence="1">Liver</tissue>
    </source>
</reference>
<accession>A0AAV7MJB0</accession>
<evidence type="ECO:0000313" key="2">
    <source>
        <dbReference type="Proteomes" id="UP001066276"/>
    </source>
</evidence>
<gene>
    <name evidence="1" type="ORF">NDU88_000989</name>
</gene>
<organism evidence="1 2">
    <name type="scientific">Pleurodeles waltl</name>
    <name type="common">Iberian ribbed newt</name>
    <dbReference type="NCBI Taxonomy" id="8319"/>
    <lineage>
        <taxon>Eukaryota</taxon>
        <taxon>Metazoa</taxon>
        <taxon>Chordata</taxon>
        <taxon>Craniata</taxon>
        <taxon>Vertebrata</taxon>
        <taxon>Euteleostomi</taxon>
        <taxon>Amphibia</taxon>
        <taxon>Batrachia</taxon>
        <taxon>Caudata</taxon>
        <taxon>Salamandroidea</taxon>
        <taxon>Salamandridae</taxon>
        <taxon>Pleurodelinae</taxon>
        <taxon>Pleurodeles</taxon>
    </lineage>
</organism>
<proteinExistence type="predicted"/>